<dbReference type="RefSeq" id="WP_316470606.1">
    <property type="nucleotide sequence ID" value="NZ_JAVKQK010000086.1"/>
</dbReference>
<accession>A0AAW8XG27</accession>
<sequence>GLTITFIRRVEEAGATGLYITNYETVRDGKLDPRAFDGASLDEASCLRGFGGTKTFREFMALFAGDDRRDMKERVRGQSVRYRF</sequence>
<evidence type="ECO:0000313" key="1">
    <source>
        <dbReference type="EMBL" id="MDU9790779.1"/>
    </source>
</evidence>
<protein>
    <submittedName>
        <fullName evidence="1">Uncharacterized protein</fullName>
    </submittedName>
</protein>
<evidence type="ECO:0000313" key="2">
    <source>
        <dbReference type="Proteomes" id="UP001262343"/>
    </source>
</evidence>
<name>A0AAW8XG27_HELPX</name>
<dbReference type="AlphaFoldDB" id="A0AAW8XG27"/>
<dbReference type="Proteomes" id="UP001262343">
    <property type="component" value="Unassembled WGS sequence"/>
</dbReference>
<organism evidence="1 2">
    <name type="scientific">Helicobacter pylori</name>
    <name type="common">Campylobacter pylori</name>
    <dbReference type="NCBI Taxonomy" id="210"/>
    <lineage>
        <taxon>Bacteria</taxon>
        <taxon>Pseudomonadati</taxon>
        <taxon>Campylobacterota</taxon>
        <taxon>Epsilonproteobacteria</taxon>
        <taxon>Campylobacterales</taxon>
        <taxon>Helicobacteraceae</taxon>
        <taxon>Helicobacter</taxon>
    </lineage>
</organism>
<feature type="non-terminal residue" evidence="1">
    <location>
        <position position="1"/>
    </location>
</feature>
<proteinExistence type="predicted"/>
<gene>
    <name evidence="1" type="ORF">RGC53_08305</name>
</gene>
<reference evidence="1" key="1">
    <citation type="submission" date="2023-08" db="EMBL/GenBank/DDBJ databases">
        <title>First insite into the whole-genome sequence variations in clarithromycin resistant Helicobacter pylori clinical isolates in Russia.</title>
        <authorList>
            <person name="Starkova D.A."/>
            <person name="Svarval A.V."/>
            <person name="Polev D.E."/>
            <person name="Saitova A.T."/>
            <person name="Gladyshev N.S."/>
            <person name="Egorova S.A."/>
        </authorList>
    </citation>
    <scope>NUCLEOTIDE SEQUENCE</scope>
    <source>
        <strain evidence="1">HP96</strain>
    </source>
</reference>
<comment type="caution">
    <text evidence="1">The sequence shown here is derived from an EMBL/GenBank/DDBJ whole genome shotgun (WGS) entry which is preliminary data.</text>
</comment>
<feature type="non-terminal residue" evidence="1">
    <location>
        <position position="84"/>
    </location>
</feature>
<dbReference type="EMBL" id="JAVKQK010000086">
    <property type="protein sequence ID" value="MDU9790779.1"/>
    <property type="molecule type" value="Genomic_DNA"/>
</dbReference>